<evidence type="ECO:0000256" key="4">
    <source>
        <dbReference type="ARBA" id="ARBA00023139"/>
    </source>
</evidence>
<evidence type="ECO:0000256" key="1">
    <source>
        <dbReference type="ARBA" id="ARBA00022475"/>
    </source>
</evidence>
<organism evidence="7 8">
    <name type="scientific">Candidatus Blautia stercorigallinarum</name>
    <dbReference type="NCBI Taxonomy" id="2838501"/>
    <lineage>
        <taxon>Bacteria</taxon>
        <taxon>Bacillati</taxon>
        <taxon>Bacillota</taxon>
        <taxon>Clostridia</taxon>
        <taxon>Lachnospirales</taxon>
        <taxon>Lachnospiraceae</taxon>
        <taxon>Blautia</taxon>
    </lineage>
</organism>
<feature type="chain" id="PRO_5039459354" evidence="6">
    <location>
        <begin position="25"/>
        <end position="433"/>
    </location>
</feature>
<reference evidence="7" key="2">
    <citation type="submission" date="2021-04" db="EMBL/GenBank/DDBJ databases">
        <authorList>
            <person name="Gilroy R."/>
        </authorList>
    </citation>
    <scope>NUCLEOTIDE SEQUENCE</scope>
    <source>
        <strain evidence="7">CHK195-9823</strain>
    </source>
</reference>
<keyword evidence="4" id="KW-0564">Palmitate</keyword>
<dbReference type="Pfam" id="PF01547">
    <property type="entry name" value="SBP_bac_1"/>
    <property type="match status" value="1"/>
</dbReference>
<evidence type="ECO:0000256" key="6">
    <source>
        <dbReference type="SAM" id="SignalP"/>
    </source>
</evidence>
<dbReference type="PROSITE" id="PS51257">
    <property type="entry name" value="PROKAR_LIPOPROTEIN"/>
    <property type="match status" value="1"/>
</dbReference>
<gene>
    <name evidence="7" type="ORF">H9747_12475</name>
</gene>
<keyword evidence="2 6" id="KW-0732">Signal</keyword>
<evidence type="ECO:0000313" key="8">
    <source>
        <dbReference type="Proteomes" id="UP000886814"/>
    </source>
</evidence>
<comment type="caution">
    <text evidence="7">The sequence shown here is derived from an EMBL/GenBank/DDBJ whole genome shotgun (WGS) entry which is preliminary data.</text>
</comment>
<dbReference type="PANTHER" id="PTHR43649:SF33">
    <property type="entry name" value="POLYGALACTURONAN_RHAMNOGALACTURONAN-BINDING PROTEIN YTCQ"/>
    <property type="match status" value="1"/>
</dbReference>
<dbReference type="Proteomes" id="UP000886814">
    <property type="component" value="Unassembled WGS sequence"/>
</dbReference>
<dbReference type="PANTHER" id="PTHR43649">
    <property type="entry name" value="ARABINOSE-BINDING PROTEIN-RELATED"/>
    <property type="match status" value="1"/>
</dbReference>
<keyword evidence="5" id="KW-0449">Lipoprotein</keyword>
<name>A0A9D1PGE6_9FIRM</name>
<proteinExistence type="predicted"/>
<evidence type="ECO:0000256" key="3">
    <source>
        <dbReference type="ARBA" id="ARBA00023136"/>
    </source>
</evidence>
<dbReference type="SUPFAM" id="SSF53850">
    <property type="entry name" value="Periplasmic binding protein-like II"/>
    <property type="match status" value="1"/>
</dbReference>
<dbReference type="EMBL" id="DXIQ01000088">
    <property type="protein sequence ID" value="HIV39788.1"/>
    <property type="molecule type" value="Genomic_DNA"/>
</dbReference>
<accession>A0A9D1PGE6</accession>
<dbReference type="Gene3D" id="3.40.190.10">
    <property type="entry name" value="Periplasmic binding protein-like II"/>
    <property type="match status" value="2"/>
</dbReference>
<keyword evidence="1" id="KW-1003">Cell membrane</keyword>
<feature type="signal peptide" evidence="6">
    <location>
        <begin position="1"/>
        <end position="24"/>
    </location>
</feature>
<protein>
    <submittedName>
        <fullName evidence="7">Extracellular solute-binding protein</fullName>
    </submittedName>
</protein>
<evidence type="ECO:0000256" key="5">
    <source>
        <dbReference type="ARBA" id="ARBA00023288"/>
    </source>
</evidence>
<evidence type="ECO:0000256" key="2">
    <source>
        <dbReference type="ARBA" id="ARBA00022729"/>
    </source>
</evidence>
<sequence>MRRKKIAAVSVTLAGIMAAAGVMSGCSLSGGDNGKIRIEMIQYKPEAVDVFEELEKKFNETHDDIELVIDSPNDATTIMKTRFIREDYPDIIGIGGDMNYSNFLDAGLLMDISDYEGLDNIKEAYLQMDKELELVPQEGVYAVPYVANAAGVLYNKDIFDQYGWEIPTTWDEFMELCEDIEAEGLQPFYFGFRDTWTCLAPWNAIAVDLVDSDICSQVNRGEANFTDNYREVAEKTKALLDYAQDDPFAYSYNDACTAFARGEAVMYPIGSYAVPQIQSVNPDINIDSFVMPASEDASVNKLNSGNDLQFSVMAESEHKEAAYEVLDFLLEDENVQFYLDDQNAVPCKEGDFELAPMLDGMKTYIEEGNLADYQDHHYPSEMAVDAMIQTYLLDNGENATDSFLKKFDTEWVRYNRDTIRNLEKYMEEHPDAE</sequence>
<dbReference type="InterPro" id="IPR006059">
    <property type="entry name" value="SBP"/>
</dbReference>
<reference evidence="7" key="1">
    <citation type="journal article" date="2021" name="PeerJ">
        <title>Extensive microbial diversity within the chicken gut microbiome revealed by metagenomics and culture.</title>
        <authorList>
            <person name="Gilroy R."/>
            <person name="Ravi A."/>
            <person name="Getino M."/>
            <person name="Pursley I."/>
            <person name="Horton D.L."/>
            <person name="Alikhan N.F."/>
            <person name="Baker D."/>
            <person name="Gharbi K."/>
            <person name="Hall N."/>
            <person name="Watson M."/>
            <person name="Adriaenssens E.M."/>
            <person name="Foster-Nyarko E."/>
            <person name="Jarju S."/>
            <person name="Secka A."/>
            <person name="Antonio M."/>
            <person name="Oren A."/>
            <person name="Chaudhuri R.R."/>
            <person name="La Ragione R."/>
            <person name="Hildebrand F."/>
            <person name="Pallen M.J."/>
        </authorList>
    </citation>
    <scope>NUCLEOTIDE SEQUENCE</scope>
    <source>
        <strain evidence="7">CHK195-9823</strain>
    </source>
</reference>
<dbReference type="InterPro" id="IPR050490">
    <property type="entry name" value="Bact_solute-bd_prot1"/>
</dbReference>
<keyword evidence="3" id="KW-0472">Membrane</keyword>
<evidence type="ECO:0000313" key="7">
    <source>
        <dbReference type="EMBL" id="HIV39788.1"/>
    </source>
</evidence>
<dbReference type="AlphaFoldDB" id="A0A9D1PGE6"/>